<evidence type="ECO:0000313" key="2">
    <source>
        <dbReference type="Proteomes" id="UP000830768"/>
    </source>
</evidence>
<name>A0ACD3Z3G2_FUSSC</name>
<gene>
    <name evidence="1" type="ORF">LCI18_006567</name>
</gene>
<dbReference type="Proteomes" id="UP000830768">
    <property type="component" value="Chromosome 5"/>
</dbReference>
<proteinExistence type="predicted"/>
<reference evidence="1" key="1">
    <citation type="submission" date="2021-11" db="EMBL/GenBank/DDBJ databases">
        <title>Fusarium solani-melongenae Genome sequencing and assembly.</title>
        <authorList>
            <person name="Xie S."/>
            <person name="Huang L."/>
            <person name="Zhang X."/>
        </authorList>
    </citation>
    <scope>NUCLEOTIDE SEQUENCE</scope>
    <source>
        <strain evidence="1">CRI 24-3</strain>
    </source>
</reference>
<evidence type="ECO:0000313" key="1">
    <source>
        <dbReference type="EMBL" id="UPK95632.1"/>
    </source>
</evidence>
<protein>
    <submittedName>
        <fullName evidence="1">Uncharacterized protein</fullName>
    </submittedName>
</protein>
<accession>A0ACD3Z3G2</accession>
<dbReference type="EMBL" id="CP090034">
    <property type="protein sequence ID" value="UPK95632.1"/>
    <property type="molecule type" value="Genomic_DNA"/>
</dbReference>
<keyword evidence="2" id="KW-1185">Reference proteome</keyword>
<sequence>MGETCGLKIVYETKTEPDVCKLCHDTERKQRRYDKMYRDVQRWQDEGNRSATIERTCGEMQTIMGQIYQMREEHDYRPYSLAGCITFWWFDALLHVFTNTKLDNTPSIKTKLDSTP</sequence>
<organism evidence="1 2">
    <name type="scientific">Fusarium solani subsp. cucurbitae</name>
    <name type="common">Neocosmosporum cucurbitae</name>
    <dbReference type="NCBI Taxonomy" id="2747967"/>
    <lineage>
        <taxon>Eukaryota</taxon>
        <taxon>Fungi</taxon>
        <taxon>Dikarya</taxon>
        <taxon>Ascomycota</taxon>
        <taxon>Pezizomycotina</taxon>
        <taxon>Sordariomycetes</taxon>
        <taxon>Hypocreomycetidae</taxon>
        <taxon>Hypocreales</taxon>
        <taxon>Nectriaceae</taxon>
        <taxon>Fusarium</taxon>
        <taxon>Fusarium solani species complex</taxon>
    </lineage>
</organism>